<feature type="transmembrane region" description="Helical" evidence="1">
    <location>
        <begin position="55"/>
        <end position="78"/>
    </location>
</feature>
<gene>
    <name evidence="2" type="ORF">IAC18_04035</name>
</gene>
<proteinExistence type="predicted"/>
<reference evidence="2" key="1">
    <citation type="submission" date="2020-10" db="EMBL/GenBank/DDBJ databases">
        <authorList>
            <person name="Gilroy R."/>
        </authorList>
    </citation>
    <scope>NUCLEOTIDE SEQUENCE</scope>
    <source>
        <strain evidence="2">ChiHjej10B9-9673</strain>
    </source>
</reference>
<dbReference type="EMBL" id="DVJK01000112">
    <property type="protein sequence ID" value="HIS66716.1"/>
    <property type="molecule type" value="Genomic_DNA"/>
</dbReference>
<feature type="transmembrane region" description="Helical" evidence="1">
    <location>
        <begin position="238"/>
        <end position="259"/>
    </location>
</feature>
<dbReference type="Proteomes" id="UP000824001">
    <property type="component" value="Unassembled WGS sequence"/>
</dbReference>
<keyword evidence="1" id="KW-0472">Membrane</keyword>
<evidence type="ECO:0000313" key="2">
    <source>
        <dbReference type="EMBL" id="HIS66716.1"/>
    </source>
</evidence>
<evidence type="ECO:0000256" key="1">
    <source>
        <dbReference type="SAM" id="Phobius"/>
    </source>
</evidence>
<feature type="transmembrane region" description="Helical" evidence="1">
    <location>
        <begin position="142"/>
        <end position="165"/>
    </location>
</feature>
<name>A0A9D1FDT9_9FIRM</name>
<comment type="caution">
    <text evidence="2">The sequence shown here is derived from an EMBL/GenBank/DDBJ whole genome shotgun (WGS) entry which is preliminary data.</text>
</comment>
<feature type="transmembrane region" description="Helical" evidence="1">
    <location>
        <begin position="99"/>
        <end position="122"/>
    </location>
</feature>
<accession>A0A9D1FDT9</accession>
<sequence length="588" mass="63584">MKSARSYFDAGVFLKTVRRFWPVWGLYGFVWLLALPLSLIGQFNRYGLNLSADVLQTVELTACWLCPVAACAAAMAGFSHLYNERAANFYASLPVRREGMFVSCAAAGLLPLLAVNAAIALVTLLAELAAGYNGVGAAVAQWFAAVTLECVAYFGMAALCALLTGHIVIMPLLFAALNCAGYAIASLAVEVQSIFCYGFAYPPSDSYSLFSPFVAILDNVRAEFGSVSYLMPARLEGWGWLLGYGALGALLLPLALVCYKRRNMESAGDVVAIAPLAPAFKFVCSLAAAFALGSLLYNILMGTRGSGLTQALLYSLCMAAGAFIGWFGAEMLVNKSFDVFGPRRFAGWAAVGLLCAAFVFGCELDVTGYERRIPDAEDVACVSVRTNEGAAEFESLEDIELLRGIHVYAAENRPNGSVYLQLDYRLKSGDHLRRSYGLASYGQPEPLEALNAIMNRPEVIIERLGAPESITSAGELAVVYYRDEPFDSEETTGVINQLELTPEEAAELYNECVYPDLLEGRLGLVWFGEDGERRESVYDCTIEFRSSGSHRYIQISPTVMSGRTSAWLEAHGVPLLTLAESGAAGPFM</sequence>
<protein>
    <submittedName>
        <fullName evidence="2">Uncharacterized protein</fullName>
    </submittedName>
</protein>
<feature type="transmembrane region" description="Helical" evidence="1">
    <location>
        <begin position="345"/>
        <end position="361"/>
    </location>
</feature>
<dbReference type="AlphaFoldDB" id="A0A9D1FDT9"/>
<organism evidence="2 3">
    <name type="scientific">Candidatus Scatomorpha merdipullorum</name>
    <dbReference type="NCBI Taxonomy" id="2840927"/>
    <lineage>
        <taxon>Bacteria</taxon>
        <taxon>Bacillati</taxon>
        <taxon>Bacillota</taxon>
        <taxon>Clostridia</taxon>
        <taxon>Eubacteriales</taxon>
        <taxon>Candidatus Scatomorpha</taxon>
    </lineage>
</organism>
<keyword evidence="1" id="KW-0812">Transmembrane</keyword>
<reference evidence="2" key="2">
    <citation type="journal article" date="2021" name="PeerJ">
        <title>Extensive microbial diversity within the chicken gut microbiome revealed by metagenomics and culture.</title>
        <authorList>
            <person name="Gilroy R."/>
            <person name="Ravi A."/>
            <person name="Getino M."/>
            <person name="Pursley I."/>
            <person name="Horton D.L."/>
            <person name="Alikhan N.F."/>
            <person name="Baker D."/>
            <person name="Gharbi K."/>
            <person name="Hall N."/>
            <person name="Watson M."/>
            <person name="Adriaenssens E.M."/>
            <person name="Foster-Nyarko E."/>
            <person name="Jarju S."/>
            <person name="Secka A."/>
            <person name="Antonio M."/>
            <person name="Oren A."/>
            <person name="Chaudhuri R.R."/>
            <person name="La Ragione R."/>
            <person name="Hildebrand F."/>
            <person name="Pallen M.J."/>
        </authorList>
    </citation>
    <scope>NUCLEOTIDE SEQUENCE</scope>
    <source>
        <strain evidence="2">ChiHjej10B9-9673</strain>
    </source>
</reference>
<feature type="transmembrane region" description="Helical" evidence="1">
    <location>
        <begin position="279"/>
        <end position="300"/>
    </location>
</feature>
<evidence type="ECO:0000313" key="3">
    <source>
        <dbReference type="Proteomes" id="UP000824001"/>
    </source>
</evidence>
<keyword evidence="1" id="KW-1133">Transmembrane helix</keyword>
<feature type="transmembrane region" description="Helical" evidence="1">
    <location>
        <begin position="21"/>
        <end position="43"/>
    </location>
</feature>
<feature type="transmembrane region" description="Helical" evidence="1">
    <location>
        <begin position="312"/>
        <end position="333"/>
    </location>
</feature>
<feature type="transmembrane region" description="Helical" evidence="1">
    <location>
        <begin position="172"/>
        <end position="200"/>
    </location>
</feature>